<evidence type="ECO:0000313" key="1">
    <source>
        <dbReference type="EMBL" id="MTD00811.1"/>
    </source>
</evidence>
<dbReference type="InterPro" id="IPR013078">
    <property type="entry name" value="His_Pase_superF_clade-1"/>
</dbReference>
<dbReference type="Proteomes" id="UP000483839">
    <property type="component" value="Unassembled WGS sequence"/>
</dbReference>
<dbReference type="GO" id="GO:0016791">
    <property type="term" value="F:phosphatase activity"/>
    <property type="evidence" value="ECO:0007669"/>
    <property type="project" value="TreeGrafter"/>
</dbReference>
<dbReference type="PANTHER" id="PTHR48100:SF9">
    <property type="entry name" value="PHOSPHOGLYCERATE MUTASE 2 PARALOG"/>
    <property type="match status" value="1"/>
</dbReference>
<dbReference type="Pfam" id="PF00300">
    <property type="entry name" value="His_Phos_1"/>
    <property type="match status" value="1"/>
</dbReference>
<dbReference type="InterPro" id="IPR029033">
    <property type="entry name" value="His_PPase_superfam"/>
</dbReference>
<dbReference type="AlphaFoldDB" id="A0A2X4HLL7"/>
<name>A0A2X4HLL7_STRUB</name>
<dbReference type="Gene3D" id="3.40.50.1240">
    <property type="entry name" value="Phosphoglycerate mutase-like"/>
    <property type="match status" value="1"/>
</dbReference>
<comment type="caution">
    <text evidence="1">The sequence shown here is derived from an EMBL/GenBank/DDBJ whole genome shotgun (WGS) entry which is preliminary data.</text>
</comment>
<reference evidence="1 2" key="1">
    <citation type="submission" date="2019-11" db="EMBL/GenBank/DDBJ databases">
        <title>Streptococcus uberis isolated from clinical mastitis cases on a southeastern Queensland dairy.</title>
        <authorList>
            <person name="Workentine M.L."/>
            <person name="Price R."/>
            <person name="Olchowy T."/>
        </authorList>
    </citation>
    <scope>NUCLEOTIDE SEQUENCE [LARGE SCALE GENOMIC DNA]</scope>
    <source>
        <strain evidence="1 2">OLC4459-A17</strain>
    </source>
</reference>
<dbReference type="PANTHER" id="PTHR48100">
    <property type="entry name" value="BROAD-SPECIFICITY PHOSPHATASE YOR283W-RELATED"/>
    <property type="match status" value="1"/>
</dbReference>
<organism evidence="1 2">
    <name type="scientific">Streptococcus uberis</name>
    <dbReference type="NCBI Taxonomy" id="1349"/>
    <lineage>
        <taxon>Bacteria</taxon>
        <taxon>Bacillati</taxon>
        <taxon>Bacillota</taxon>
        <taxon>Bacilli</taxon>
        <taxon>Lactobacillales</taxon>
        <taxon>Streptococcaceae</taxon>
        <taxon>Streptococcus</taxon>
    </lineage>
</organism>
<dbReference type="InterPro" id="IPR050275">
    <property type="entry name" value="PGM_Phosphatase"/>
</dbReference>
<dbReference type="CDD" id="cd07067">
    <property type="entry name" value="HP_PGM_like"/>
    <property type="match status" value="1"/>
</dbReference>
<gene>
    <name evidence="1" type="ORF">GKS16_00735</name>
</gene>
<accession>A0A2X4HLL7</accession>
<evidence type="ECO:0000313" key="2">
    <source>
        <dbReference type="Proteomes" id="UP000483839"/>
    </source>
</evidence>
<dbReference type="SUPFAM" id="SSF53254">
    <property type="entry name" value="Phosphoglycerate mutase-like"/>
    <property type="match status" value="1"/>
</dbReference>
<dbReference type="SMART" id="SM00855">
    <property type="entry name" value="PGAM"/>
    <property type="match status" value="1"/>
</dbReference>
<protein>
    <submittedName>
        <fullName evidence="1">Histidine phosphatase family protein</fullName>
    </submittedName>
</protein>
<dbReference type="GO" id="GO:0005737">
    <property type="term" value="C:cytoplasm"/>
    <property type="evidence" value="ECO:0007669"/>
    <property type="project" value="TreeGrafter"/>
</dbReference>
<dbReference type="EMBL" id="WLXI01000005">
    <property type="protein sequence ID" value="MTD00811.1"/>
    <property type="molecule type" value="Genomic_DNA"/>
</dbReference>
<dbReference type="RefSeq" id="WP_046389639.1">
    <property type="nucleotide sequence ID" value="NZ_JADFAX010000005.1"/>
</dbReference>
<sequence>MTKTRLYIARHGKTMFNTIGRAQGWSDTPLTKKGEEGIRELGLGLKDAAIPFKAAFSSDSGRTMQTMEIILRESENEFLPYTRDKRIREWCFGSLDGAYDSELFLGVLPRTKAFEGRDNLRDVPYSELAESIVEVDTANWAEPWEVLRKRIYDGFEAIALSLQNSGGGNGIVVSHGMTIGTFMWLIDPDREKQYIDNGSVTVVDFEDGKFTIQTIGDMSYRHRGREIIEKMNDEKQ</sequence>
<proteinExistence type="predicted"/>